<sequence length="218" mass="23144">MGTTIAMILLFLARINHPAMTSFTCSSSGAVNSAGACFLYNSTKLSYTDAKSACDTIGGVLAKVVNTLQIVSIPDANNKVWIGANDDVNEGTWVWEYDGNVARELRLLWTVGQPTNDTGVNCALVYKFEIYADDCESQYAFLCGEPAPDPVTSTSTAIDPATTNAAASITHTTATTPAASIPQTSTTPITTLLKCGANDIKFNVLLILHVCVFIHLAI</sequence>
<dbReference type="Pfam" id="PF00059">
    <property type="entry name" value="Lectin_C"/>
    <property type="match status" value="1"/>
</dbReference>
<dbReference type="PANTHER" id="PTHR22801:SF63">
    <property type="entry name" value="C-TYPE LECTIN DOMAIN-CONTAINING PROTEIN"/>
    <property type="match status" value="1"/>
</dbReference>
<organism evidence="3 4">
    <name type="scientific">Lymnaea stagnalis</name>
    <name type="common">Great pond snail</name>
    <name type="synonym">Helix stagnalis</name>
    <dbReference type="NCBI Taxonomy" id="6523"/>
    <lineage>
        <taxon>Eukaryota</taxon>
        <taxon>Metazoa</taxon>
        <taxon>Spiralia</taxon>
        <taxon>Lophotrochozoa</taxon>
        <taxon>Mollusca</taxon>
        <taxon>Gastropoda</taxon>
        <taxon>Heterobranchia</taxon>
        <taxon>Euthyneura</taxon>
        <taxon>Panpulmonata</taxon>
        <taxon>Hygrophila</taxon>
        <taxon>Lymnaeoidea</taxon>
        <taxon>Lymnaeidae</taxon>
        <taxon>Lymnaea</taxon>
    </lineage>
</organism>
<feature type="chain" id="PRO_5044010603" description="C-type lectin domain-containing protein" evidence="1">
    <location>
        <begin position="22"/>
        <end position="218"/>
    </location>
</feature>
<dbReference type="Gene3D" id="3.10.100.10">
    <property type="entry name" value="Mannose-Binding Protein A, subunit A"/>
    <property type="match status" value="1"/>
</dbReference>
<comment type="caution">
    <text evidence="3">The sequence shown here is derived from an EMBL/GenBank/DDBJ whole genome shotgun (WGS) entry which is preliminary data.</text>
</comment>
<dbReference type="InterPro" id="IPR001304">
    <property type="entry name" value="C-type_lectin-like"/>
</dbReference>
<feature type="signal peptide" evidence="1">
    <location>
        <begin position="1"/>
        <end position="21"/>
    </location>
</feature>
<keyword evidence="1" id="KW-0732">Signal</keyword>
<dbReference type="PROSITE" id="PS50041">
    <property type="entry name" value="C_TYPE_LECTIN_2"/>
    <property type="match status" value="1"/>
</dbReference>
<reference evidence="3 4" key="1">
    <citation type="submission" date="2024-04" db="EMBL/GenBank/DDBJ databases">
        <authorList>
            <consortium name="Genoscope - CEA"/>
            <person name="William W."/>
        </authorList>
    </citation>
    <scope>NUCLEOTIDE SEQUENCE [LARGE SCALE GENOMIC DNA]</scope>
</reference>
<evidence type="ECO:0000313" key="4">
    <source>
        <dbReference type="Proteomes" id="UP001497497"/>
    </source>
</evidence>
<evidence type="ECO:0000259" key="2">
    <source>
        <dbReference type="PROSITE" id="PS50041"/>
    </source>
</evidence>
<proteinExistence type="predicted"/>
<accession>A0AAV2H6V0</accession>
<dbReference type="InterPro" id="IPR050801">
    <property type="entry name" value="Ca-Dep_Lectins_ImmuneDev"/>
</dbReference>
<gene>
    <name evidence="3" type="ORF">GSLYS_00003490001</name>
</gene>
<dbReference type="Proteomes" id="UP001497497">
    <property type="component" value="Unassembled WGS sequence"/>
</dbReference>
<dbReference type="EMBL" id="CAXITT010000046">
    <property type="protein sequence ID" value="CAL1529335.1"/>
    <property type="molecule type" value="Genomic_DNA"/>
</dbReference>
<dbReference type="InterPro" id="IPR016186">
    <property type="entry name" value="C-type_lectin-like/link_sf"/>
</dbReference>
<dbReference type="InterPro" id="IPR016187">
    <property type="entry name" value="CTDL_fold"/>
</dbReference>
<keyword evidence="4" id="KW-1185">Reference proteome</keyword>
<name>A0AAV2H6V0_LYMST</name>
<evidence type="ECO:0000256" key="1">
    <source>
        <dbReference type="SAM" id="SignalP"/>
    </source>
</evidence>
<feature type="domain" description="C-type lectin" evidence="2">
    <location>
        <begin position="33"/>
        <end position="144"/>
    </location>
</feature>
<dbReference type="SMART" id="SM00034">
    <property type="entry name" value="CLECT"/>
    <property type="match status" value="1"/>
</dbReference>
<dbReference type="SUPFAM" id="SSF56436">
    <property type="entry name" value="C-type lectin-like"/>
    <property type="match status" value="1"/>
</dbReference>
<dbReference type="CDD" id="cd00037">
    <property type="entry name" value="CLECT"/>
    <property type="match status" value="1"/>
</dbReference>
<protein>
    <recommendedName>
        <fullName evidence="2">C-type lectin domain-containing protein</fullName>
    </recommendedName>
</protein>
<evidence type="ECO:0000313" key="3">
    <source>
        <dbReference type="EMBL" id="CAL1529335.1"/>
    </source>
</evidence>
<dbReference type="PANTHER" id="PTHR22801">
    <property type="entry name" value="LITHOSTATHINE"/>
    <property type="match status" value="1"/>
</dbReference>
<dbReference type="AlphaFoldDB" id="A0AAV2H6V0"/>